<dbReference type="WBParaSite" id="SSLN_0000101801-mRNA-1">
    <property type="protein sequence ID" value="SSLN_0000101801-mRNA-1"/>
    <property type="gene ID" value="SSLN_0000101801"/>
</dbReference>
<accession>A0A183S9T0</accession>
<evidence type="ECO:0000313" key="2">
    <source>
        <dbReference type="EMBL" id="VDL86636.1"/>
    </source>
</evidence>
<evidence type="ECO:0000313" key="3">
    <source>
        <dbReference type="Proteomes" id="UP000275846"/>
    </source>
</evidence>
<protein>
    <submittedName>
        <fullName evidence="4">DUF547 domain-containing protein</fullName>
    </submittedName>
</protein>
<sequence length="171" mass="19506">MKTAGRAARVNHDRFLYKTVVALIIFTNFGLTVIGYNGIPWIKIEKTDTKLEGGKYVYDKVGKQGYLSNFQQDLDSLFDFYHSKEEGSKRDKYFININNCVQAIGNVNTIEQLNTNAKAVNYNLRLNRESFLTLPTFFSIEPPGFYFSIIAIRIALKCILFGILVELIDPS</sequence>
<keyword evidence="1" id="KW-1133">Transmembrane helix</keyword>
<dbReference type="EMBL" id="UYSU01001188">
    <property type="protein sequence ID" value="VDL86636.1"/>
    <property type="molecule type" value="Genomic_DNA"/>
</dbReference>
<gene>
    <name evidence="2" type="ORF">SSLN_LOCUS978</name>
</gene>
<dbReference type="AlphaFoldDB" id="A0A183S9T0"/>
<name>A0A183S9T0_SCHSO</name>
<organism evidence="4">
    <name type="scientific">Schistocephalus solidus</name>
    <name type="common">Tapeworm</name>
    <dbReference type="NCBI Taxonomy" id="70667"/>
    <lineage>
        <taxon>Eukaryota</taxon>
        <taxon>Metazoa</taxon>
        <taxon>Spiralia</taxon>
        <taxon>Lophotrochozoa</taxon>
        <taxon>Platyhelminthes</taxon>
        <taxon>Cestoda</taxon>
        <taxon>Eucestoda</taxon>
        <taxon>Diphyllobothriidea</taxon>
        <taxon>Diphyllobothriidae</taxon>
        <taxon>Schistocephalus</taxon>
    </lineage>
</organism>
<feature type="transmembrane region" description="Helical" evidence="1">
    <location>
        <begin position="145"/>
        <end position="168"/>
    </location>
</feature>
<reference evidence="2 3" key="2">
    <citation type="submission" date="2018-11" db="EMBL/GenBank/DDBJ databases">
        <authorList>
            <consortium name="Pathogen Informatics"/>
        </authorList>
    </citation>
    <scope>NUCLEOTIDE SEQUENCE [LARGE SCALE GENOMIC DNA]</scope>
    <source>
        <strain evidence="2 3">NST_G2</strain>
    </source>
</reference>
<keyword evidence="1" id="KW-0472">Membrane</keyword>
<feature type="transmembrane region" description="Helical" evidence="1">
    <location>
        <begin position="20"/>
        <end position="39"/>
    </location>
</feature>
<evidence type="ECO:0000256" key="1">
    <source>
        <dbReference type="SAM" id="Phobius"/>
    </source>
</evidence>
<dbReference type="OrthoDB" id="10295163at2759"/>
<proteinExistence type="predicted"/>
<keyword evidence="1" id="KW-0812">Transmembrane</keyword>
<reference evidence="4" key="1">
    <citation type="submission" date="2016-06" db="UniProtKB">
        <authorList>
            <consortium name="WormBaseParasite"/>
        </authorList>
    </citation>
    <scope>IDENTIFICATION</scope>
</reference>
<keyword evidence="3" id="KW-1185">Reference proteome</keyword>
<evidence type="ECO:0000313" key="4">
    <source>
        <dbReference type="WBParaSite" id="SSLN_0000101801-mRNA-1"/>
    </source>
</evidence>
<dbReference type="Proteomes" id="UP000275846">
    <property type="component" value="Unassembled WGS sequence"/>
</dbReference>